<dbReference type="Gene3D" id="3.40.50.300">
    <property type="entry name" value="P-loop containing nucleotide triphosphate hydrolases"/>
    <property type="match status" value="1"/>
</dbReference>
<keyword evidence="4" id="KW-0175">Coiled coil</keyword>
<dbReference type="Pfam" id="PF05186">
    <property type="entry name" value="Dpy-30"/>
    <property type="match status" value="1"/>
</dbReference>
<dbReference type="InterPro" id="IPR047499">
    <property type="entry name" value="DD_AK7"/>
</dbReference>
<evidence type="ECO:0000313" key="7">
    <source>
        <dbReference type="Proteomes" id="UP000481153"/>
    </source>
</evidence>
<dbReference type="GO" id="GO:0006139">
    <property type="term" value="P:nucleobase-containing compound metabolic process"/>
    <property type="evidence" value="ECO:0007669"/>
    <property type="project" value="InterPro"/>
</dbReference>
<evidence type="ECO:0000256" key="3">
    <source>
        <dbReference type="ARBA" id="ARBA00022777"/>
    </source>
</evidence>
<dbReference type="VEuPathDB" id="FungiDB:AeMF1_020956"/>
<comment type="caution">
    <text evidence="6">The sequence shown here is derived from an EMBL/GenBank/DDBJ whole genome shotgun (WGS) entry which is preliminary data.</text>
</comment>
<dbReference type="InterPro" id="IPR007858">
    <property type="entry name" value="Dpy-30_motif"/>
</dbReference>
<keyword evidence="2" id="KW-0547">Nucleotide-binding</keyword>
<dbReference type="GO" id="GO:0005524">
    <property type="term" value="F:ATP binding"/>
    <property type="evidence" value="ECO:0007669"/>
    <property type="project" value="InterPro"/>
</dbReference>
<evidence type="ECO:0000256" key="5">
    <source>
        <dbReference type="SAM" id="MobiDB-lite"/>
    </source>
</evidence>
<dbReference type="InterPro" id="IPR000850">
    <property type="entry name" value="Adenylat/UMP-CMP_kin"/>
</dbReference>
<organism evidence="6 7">
    <name type="scientific">Aphanomyces euteiches</name>
    <dbReference type="NCBI Taxonomy" id="100861"/>
    <lineage>
        <taxon>Eukaryota</taxon>
        <taxon>Sar</taxon>
        <taxon>Stramenopiles</taxon>
        <taxon>Oomycota</taxon>
        <taxon>Saprolegniomycetes</taxon>
        <taxon>Saprolegniales</taxon>
        <taxon>Verrucalvaceae</taxon>
        <taxon>Aphanomyces</taxon>
    </lineage>
</organism>
<feature type="coiled-coil region" evidence="4">
    <location>
        <begin position="586"/>
        <end position="632"/>
    </location>
</feature>
<dbReference type="SUPFAM" id="SSF52540">
    <property type="entry name" value="P-loop containing nucleoside triphosphate hydrolases"/>
    <property type="match status" value="1"/>
</dbReference>
<keyword evidence="1" id="KW-0808">Transferase</keyword>
<evidence type="ECO:0000256" key="4">
    <source>
        <dbReference type="SAM" id="Coils"/>
    </source>
</evidence>
<dbReference type="PANTHER" id="PTHR23359">
    <property type="entry name" value="NUCLEOTIDE KINASE"/>
    <property type="match status" value="1"/>
</dbReference>
<accession>A0A6G0WHD3</accession>
<dbReference type="InterPro" id="IPR027417">
    <property type="entry name" value="P-loop_NTPase"/>
</dbReference>
<dbReference type="Proteomes" id="UP000481153">
    <property type="component" value="Unassembled WGS sequence"/>
</dbReference>
<dbReference type="SUPFAM" id="SSF51735">
    <property type="entry name" value="NAD(P)-binding Rossmann-fold domains"/>
    <property type="match status" value="1"/>
</dbReference>
<evidence type="ECO:0000256" key="2">
    <source>
        <dbReference type="ARBA" id="ARBA00022741"/>
    </source>
</evidence>
<dbReference type="Pfam" id="PF00406">
    <property type="entry name" value="ADK"/>
    <property type="match status" value="1"/>
</dbReference>
<name>A0A6G0WHD3_9STRA</name>
<dbReference type="Gene3D" id="1.20.890.10">
    <property type="entry name" value="cAMP-dependent protein kinase regulatory subunit, dimerization-anchoring domain"/>
    <property type="match status" value="1"/>
</dbReference>
<feature type="region of interest" description="Disordered" evidence="5">
    <location>
        <begin position="450"/>
        <end position="480"/>
    </location>
</feature>
<dbReference type="Gene3D" id="3.40.50.720">
    <property type="entry name" value="NAD(P)-binding Rossmann-like Domain"/>
    <property type="match status" value="1"/>
</dbReference>
<proteinExistence type="predicted"/>
<dbReference type="AlphaFoldDB" id="A0A6G0WHD3"/>
<sequence>MRVFVGNLSSVLGMEMAKQISQTCQVVGAVETLKQTQVVKKRLAEFKPPERQDDDKPVETPVVVYSDKHNVHTLLKRSDVAIYSILDDPDGVVDALQAFEDGGAGESGGEKLFVAISSVLTWAKTPNPTPLPKEWRGHKEEMFKQRKPARKYAEYKAIETQVLSARREGLKTLVVAAGLIYGGAQSHFHAILRDAWMYPNKDLIVPSVGGLKGANVLPMISVYDLAKIAANVALASPASSGTNYMLAVDQSQSTLRDVCLAISQALGNGNLRDVEAAEADELAVKDKSLTPLQLDLRFDLTGAALETIEIDWHFQQGMVANMAVLTQDYLQSMDLRPLRVVVLGPPRVGKTYLASSLAKTYYLPHLTAASMADEFLATPKLDDALVEVRDQVKACRLNLNELSDAVLTQLVRWKLASPVCRNQGYVLDGLPITIDQAKAFFFVEPKVAAPTEGQDGEGKADDNTEEKEGDENNAAAKKASAPPNLFVPNRVIVLNATKALLEARAQQLSQEEADKTGNNAVEFARRYDLFRKNDGLVNHFEKENDLEVLELELEGEEMYASKKDYLDPIAKYMEQGGKPFNFHPTKEELLEQQKELEKQLAEEAKAEEKRQADALEKEAAEKQKRVLSEKSRLEVIQREEMDILEARSKPLRAYLMETVIPALTEGMLEVVKVQPEDPIDYLADFLFKKGQDLVG</sequence>
<protein>
    <recommendedName>
        <fullName evidence="8">Adenylate kinase</fullName>
    </recommendedName>
</protein>
<reference evidence="6 7" key="1">
    <citation type="submission" date="2019-07" db="EMBL/GenBank/DDBJ databases">
        <title>Genomics analysis of Aphanomyces spp. identifies a new class of oomycete effector associated with host adaptation.</title>
        <authorList>
            <person name="Gaulin E."/>
        </authorList>
    </citation>
    <scope>NUCLEOTIDE SEQUENCE [LARGE SCALE GENOMIC DNA]</scope>
    <source>
        <strain evidence="6 7">ATCC 201684</strain>
    </source>
</reference>
<gene>
    <name evidence="6" type="ORF">Ae201684_015208</name>
</gene>
<evidence type="ECO:0000256" key="1">
    <source>
        <dbReference type="ARBA" id="ARBA00022679"/>
    </source>
</evidence>
<evidence type="ECO:0008006" key="8">
    <source>
        <dbReference type="Google" id="ProtNLM"/>
    </source>
</evidence>
<dbReference type="CDD" id="cd22967">
    <property type="entry name" value="DD_AK7"/>
    <property type="match status" value="1"/>
</dbReference>
<dbReference type="EMBL" id="VJMJ01000213">
    <property type="protein sequence ID" value="KAF0726584.1"/>
    <property type="molecule type" value="Genomic_DNA"/>
</dbReference>
<dbReference type="InterPro" id="IPR036291">
    <property type="entry name" value="NAD(P)-bd_dom_sf"/>
</dbReference>
<keyword evidence="3" id="KW-0418">Kinase</keyword>
<keyword evidence="7" id="KW-1185">Reference proteome</keyword>
<dbReference type="GO" id="GO:0019205">
    <property type="term" value="F:nucleobase-containing compound kinase activity"/>
    <property type="evidence" value="ECO:0007669"/>
    <property type="project" value="InterPro"/>
</dbReference>
<evidence type="ECO:0000313" key="6">
    <source>
        <dbReference type="EMBL" id="KAF0726584.1"/>
    </source>
</evidence>